<keyword evidence="2" id="KW-0489">Methyltransferase</keyword>
<reference evidence="2 3" key="2">
    <citation type="submission" date="2017-12" db="EMBL/GenBank/DDBJ databases">
        <title>Genome sequence of Rhizobium sullae HCNT1 isolated from Sulla coronaria nodules and featuring peculiar denitrification phenotypes.</title>
        <authorList>
            <person name="De Diego-Diaz B."/>
            <person name="Treu L."/>
            <person name="Campanaro S."/>
            <person name="Da Silva Duarte V."/>
            <person name="Basaglia M."/>
            <person name="Favaro L."/>
            <person name="Casella S."/>
            <person name="Squartini A."/>
        </authorList>
    </citation>
    <scope>NUCLEOTIDE SEQUENCE [LARGE SCALE GENOMIC DNA]</scope>
    <source>
        <strain evidence="2 3">HCNT1</strain>
    </source>
</reference>
<dbReference type="PANTHER" id="PTHR43591:SF24">
    <property type="entry name" value="2-METHOXY-6-POLYPRENYL-1,4-BENZOQUINOL METHYLASE, MITOCHONDRIAL"/>
    <property type="match status" value="1"/>
</dbReference>
<dbReference type="Pfam" id="PF08241">
    <property type="entry name" value="Methyltransf_11"/>
    <property type="match status" value="1"/>
</dbReference>
<dbReference type="Proteomes" id="UP000232164">
    <property type="component" value="Unassembled WGS sequence"/>
</dbReference>
<evidence type="ECO:0000313" key="2">
    <source>
        <dbReference type="EMBL" id="PKA39888.1"/>
    </source>
</evidence>
<dbReference type="EMBL" id="PIQN01000025">
    <property type="protein sequence ID" value="PKA39888.1"/>
    <property type="molecule type" value="Genomic_DNA"/>
</dbReference>
<gene>
    <name evidence="2" type="ORF">CWR43_29850</name>
</gene>
<dbReference type="InterPro" id="IPR013216">
    <property type="entry name" value="Methyltransf_11"/>
</dbReference>
<sequence>MTLPGSAMNQPTFPELYERWLVNPLFRPWAEITLEEVGLSPGDRVLDIACGTGIVARIARERLGDGGYVVGVDISSDMLAVARAVAPGIDWREGNASALPLHDREQFDVVACQQGLQFVSDKPAAAAQMRRALATGGRLAVATWRSDDEIPFFQNLRRIAERHLGAIADLRHSFGEAAPLEALLQDAGFHDVRSRAITRTIHFQEGAPLLRLNTMALVSMSSVGKEMDDEERKRVVEEIVGESSPVLQPYTDGSGIAFELSTNLATAKG</sequence>
<evidence type="ECO:0000313" key="3">
    <source>
        <dbReference type="Proteomes" id="UP000232164"/>
    </source>
</evidence>
<dbReference type="RefSeq" id="WP_100772840.1">
    <property type="nucleotide sequence ID" value="NZ_PIQN01000025.1"/>
</dbReference>
<dbReference type="PANTHER" id="PTHR43591">
    <property type="entry name" value="METHYLTRANSFERASE"/>
    <property type="match status" value="1"/>
</dbReference>
<dbReference type="GO" id="GO:0032259">
    <property type="term" value="P:methylation"/>
    <property type="evidence" value="ECO:0007669"/>
    <property type="project" value="UniProtKB-KW"/>
</dbReference>
<proteinExistence type="predicted"/>
<organism evidence="2 3">
    <name type="scientific">Rhizobium sullae</name>
    <name type="common">Rhizobium hedysari</name>
    <dbReference type="NCBI Taxonomy" id="50338"/>
    <lineage>
        <taxon>Bacteria</taxon>
        <taxon>Pseudomonadati</taxon>
        <taxon>Pseudomonadota</taxon>
        <taxon>Alphaproteobacteria</taxon>
        <taxon>Hyphomicrobiales</taxon>
        <taxon>Rhizobiaceae</taxon>
        <taxon>Rhizobium/Agrobacterium group</taxon>
        <taxon>Rhizobium</taxon>
    </lineage>
</organism>
<dbReference type="GO" id="GO:0008757">
    <property type="term" value="F:S-adenosylmethionine-dependent methyltransferase activity"/>
    <property type="evidence" value="ECO:0007669"/>
    <property type="project" value="InterPro"/>
</dbReference>
<dbReference type="AlphaFoldDB" id="A0A2N0D1F9"/>
<evidence type="ECO:0000259" key="1">
    <source>
        <dbReference type="Pfam" id="PF08241"/>
    </source>
</evidence>
<protein>
    <submittedName>
        <fullName evidence="2">Methyltransferase type 11</fullName>
    </submittedName>
</protein>
<dbReference type="Gene3D" id="3.40.50.150">
    <property type="entry name" value="Vaccinia Virus protein VP39"/>
    <property type="match status" value="1"/>
</dbReference>
<dbReference type="SUPFAM" id="SSF53335">
    <property type="entry name" value="S-adenosyl-L-methionine-dependent methyltransferases"/>
    <property type="match status" value="1"/>
</dbReference>
<feature type="domain" description="Methyltransferase type 11" evidence="1">
    <location>
        <begin position="46"/>
        <end position="140"/>
    </location>
</feature>
<accession>A0A2N0D1F9</accession>
<dbReference type="InterPro" id="IPR029063">
    <property type="entry name" value="SAM-dependent_MTases_sf"/>
</dbReference>
<name>A0A2N0D1F9_RHISU</name>
<comment type="caution">
    <text evidence="2">The sequence shown here is derived from an EMBL/GenBank/DDBJ whole genome shotgun (WGS) entry which is preliminary data.</text>
</comment>
<reference evidence="2 3" key="1">
    <citation type="submission" date="2017-11" db="EMBL/GenBank/DDBJ databases">
        <authorList>
            <person name="Han C.G."/>
        </authorList>
    </citation>
    <scope>NUCLEOTIDE SEQUENCE [LARGE SCALE GENOMIC DNA]</scope>
    <source>
        <strain evidence="2 3">HCNT1</strain>
    </source>
</reference>
<keyword evidence="2" id="KW-0808">Transferase</keyword>
<dbReference type="CDD" id="cd02440">
    <property type="entry name" value="AdoMet_MTases"/>
    <property type="match status" value="1"/>
</dbReference>